<dbReference type="EMBL" id="JAAZNV010000013">
    <property type="protein sequence ID" value="NMB91963.1"/>
    <property type="molecule type" value="Genomic_DNA"/>
</dbReference>
<name>A0A7X9E7X1_UNCKA</name>
<protein>
    <submittedName>
        <fullName evidence="1">Uncharacterized protein</fullName>
    </submittedName>
</protein>
<evidence type="ECO:0000313" key="1">
    <source>
        <dbReference type="EMBL" id="NMB91963.1"/>
    </source>
</evidence>
<sequence length="215" mass="24903">MENEALELKPLISESFELIPPTNKDKAEKYEELKSVLEKYDIEEAVSNILNLKWKQKVFVNDTDSKFGADYKLPNIASVNYSRGALGAMGVAHEMVHLLMGQNSWTDIPEINEYIQKHEDLKDFSRMRTVGYPIEQMVAYLLMRDVALDISESDESVDKERINSQYNDAWFARILDSEYPTEHLKTLGKKIIDDWEARPKDVPVTDWIKKLITTE</sequence>
<proteinExistence type="predicted"/>
<gene>
    <name evidence="1" type="ORF">GYA37_03935</name>
</gene>
<comment type="caution">
    <text evidence="1">The sequence shown here is derived from an EMBL/GenBank/DDBJ whole genome shotgun (WGS) entry which is preliminary data.</text>
</comment>
<dbReference type="Proteomes" id="UP000590542">
    <property type="component" value="Unassembled WGS sequence"/>
</dbReference>
<evidence type="ECO:0000313" key="2">
    <source>
        <dbReference type="Proteomes" id="UP000590542"/>
    </source>
</evidence>
<accession>A0A7X9E7X1</accession>
<dbReference type="AlphaFoldDB" id="A0A7X9E7X1"/>
<reference evidence="1 2" key="1">
    <citation type="journal article" date="2020" name="Biotechnol. Biofuels">
        <title>New insights from the biogas microbiome by comprehensive genome-resolved metagenomics of nearly 1600 species originating from multiple anaerobic digesters.</title>
        <authorList>
            <person name="Campanaro S."/>
            <person name="Treu L."/>
            <person name="Rodriguez-R L.M."/>
            <person name="Kovalovszki A."/>
            <person name="Ziels R.M."/>
            <person name="Maus I."/>
            <person name="Zhu X."/>
            <person name="Kougias P.G."/>
            <person name="Basile A."/>
            <person name="Luo G."/>
            <person name="Schluter A."/>
            <person name="Konstantinidis K.T."/>
            <person name="Angelidaki I."/>
        </authorList>
    </citation>
    <scope>NUCLEOTIDE SEQUENCE [LARGE SCALE GENOMIC DNA]</scope>
    <source>
        <strain evidence="1">AS27yjCOA_202</strain>
    </source>
</reference>
<organism evidence="1 2">
    <name type="scientific">candidate division WWE3 bacterium</name>
    <dbReference type="NCBI Taxonomy" id="2053526"/>
    <lineage>
        <taxon>Bacteria</taxon>
        <taxon>Katanobacteria</taxon>
    </lineage>
</organism>